<evidence type="ECO:0000256" key="1">
    <source>
        <dbReference type="SAM" id="MobiDB-lite"/>
    </source>
</evidence>
<comment type="caution">
    <text evidence="2">The sequence shown here is derived from an EMBL/GenBank/DDBJ whole genome shotgun (WGS) entry which is preliminary data.</text>
</comment>
<dbReference type="AlphaFoldDB" id="A0ABD3Q2R3"/>
<proteinExistence type="predicted"/>
<feature type="region of interest" description="Disordered" evidence="1">
    <location>
        <begin position="77"/>
        <end position="111"/>
    </location>
</feature>
<keyword evidence="3" id="KW-1185">Reference proteome</keyword>
<feature type="region of interest" description="Disordered" evidence="1">
    <location>
        <begin position="1"/>
        <end position="41"/>
    </location>
</feature>
<evidence type="ECO:0000313" key="2">
    <source>
        <dbReference type="EMBL" id="KAL3794435.1"/>
    </source>
</evidence>
<protein>
    <submittedName>
        <fullName evidence="2">Uncharacterized protein</fullName>
    </submittedName>
</protein>
<sequence>MKPSADQSAHPRRLAPQRGPPRKNNPSPSAPRNDIAPLPIDLSLDACATHDNTINEDGENAITQTMADWTLNEATNKIEESQDESDEEESYHGEIESHESSDESSVVSEQEIELPDGYAPISLDELSTSPPPSMPLVLVNLQSLCGYIPDVDEREVLISQITEALYADSSNNIDDEHEKSGEGLEFDTRVVELFESRVGSHVDTAADIVHKIKLLDDEAATRMQENKSSEDEQKGDEMSSLAIITYPEFISDSTMSQSTARLWKLLHTSHPLPVIERLFKHLRNSSQSLLWKIEMHNQIRELVVHEHKAMMSRMAAKEYEEWKTVRKEKLEKLYEVRETILLRVDVARERYEKYVEERERKVDIEMTRRRGSLWVESKKAIELESQNTTDDPFELDPYESYDDDGWGGVIKEDDIIGDSENIVVSEYCPGDDDDSESNEEWSPVGMSVVVDDTAISDECKKVIESESVEKNRLVFNTSANKLEPITSDDNAQRKSKRLEKTAARLNGHQAMSEEDAIVRAKLKTTDELVAEAMLRNLQQRLEGVDNLLECIQEEEWADEEEEEPNVNNDLDELDTDSSEMSLLDRLLAMILGGLSRTYSRTNSEEEHFRFVREEHKSIANEWLQAFGRLPQLPTSNDSEPEPGAKK</sequence>
<dbReference type="Proteomes" id="UP001530400">
    <property type="component" value="Unassembled WGS sequence"/>
</dbReference>
<accession>A0ABD3Q2R3</accession>
<evidence type="ECO:0000313" key="3">
    <source>
        <dbReference type="Proteomes" id="UP001530400"/>
    </source>
</evidence>
<reference evidence="2 3" key="1">
    <citation type="submission" date="2024-10" db="EMBL/GenBank/DDBJ databases">
        <title>Updated reference genomes for cyclostephanoid diatoms.</title>
        <authorList>
            <person name="Roberts W.R."/>
            <person name="Alverson A.J."/>
        </authorList>
    </citation>
    <scope>NUCLEOTIDE SEQUENCE [LARGE SCALE GENOMIC DNA]</scope>
    <source>
        <strain evidence="2 3">AJA010-31</strain>
    </source>
</reference>
<organism evidence="2 3">
    <name type="scientific">Cyclotella atomus</name>
    <dbReference type="NCBI Taxonomy" id="382360"/>
    <lineage>
        <taxon>Eukaryota</taxon>
        <taxon>Sar</taxon>
        <taxon>Stramenopiles</taxon>
        <taxon>Ochrophyta</taxon>
        <taxon>Bacillariophyta</taxon>
        <taxon>Coscinodiscophyceae</taxon>
        <taxon>Thalassiosirophycidae</taxon>
        <taxon>Stephanodiscales</taxon>
        <taxon>Stephanodiscaceae</taxon>
        <taxon>Cyclotella</taxon>
    </lineage>
</organism>
<name>A0ABD3Q2R3_9STRA</name>
<gene>
    <name evidence="2" type="ORF">ACHAWO_000218</name>
</gene>
<dbReference type="EMBL" id="JALLPJ020000357">
    <property type="protein sequence ID" value="KAL3794435.1"/>
    <property type="molecule type" value="Genomic_DNA"/>
</dbReference>
<feature type="compositionally biased region" description="Basic and acidic residues" evidence="1">
    <location>
        <begin position="90"/>
        <end position="101"/>
    </location>
</feature>